<gene>
    <name evidence="2" type="ORF">JCM17207_01780</name>
</gene>
<dbReference type="RefSeq" id="WP_238315580.1">
    <property type="nucleotide sequence ID" value="NZ_BQKV01000011.1"/>
</dbReference>
<accession>A0AA37MY49</accession>
<keyword evidence="1" id="KW-1133">Transmembrane helix</keyword>
<evidence type="ECO:0000313" key="3">
    <source>
        <dbReference type="Proteomes" id="UP001055185"/>
    </source>
</evidence>
<keyword evidence="1" id="KW-0812">Transmembrane</keyword>
<sequence length="84" mass="8929">MQRNTKPSGWGAVVAAGVGAALVTVLFFGSLLWLMLEEGPLPAVAGMALVYGLLAAAVVVGVLWAMAQRLKELRRGEEEEAKKY</sequence>
<dbReference type="EMBL" id="BQKV01000011">
    <property type="protein sequence ID" value="GJN63553.1"/>
    <property type="molecule type" value="Genomic_DNA"/>
</dbReference>
<evidence type="ECO:0000256" key="1">
    <source>
        <dbReference type="SAM" id="Phobius"/>
    </source>
</evidence>
<reference evidence="2" key="1">
    <citation type="journal article" date="2022" name="Int. J. Syst. Evol. Microbiol.">
        <title>Genome-based, phenotypic and chemotaxonomic classification of Faecalibacterium strains: proposal of three novel species Faecalibacterium duncaniae sp. nov., Faecalibacterium hattorii sp. nov. and Faecalibacterium gallinarum sp. nov. .</title>
        <authorList>
            <person name="Sakamoto M."/>
            <person name="Sakurai N."/>
            <person name="Tanno H."/>
            <person name="Iino T."/>
            <person name="Ohkuma M."/>
            <person name="Endo A."/>
        </authorList>
    </citation>
    <scope>NUCLEOTIDE SEQUENCE</scope>
    <source>
        <strain evidence="2">JCM 17207</strain>
    </source>
</reference>
<evidence type="ECO:0000313" key="2">
    <source>
        <dbReference type="EMBL" id="GJN63553.1"/>
    </source>
</evidence>
<dbReference type="Proteomes" id="UP001055185">
    <property type="component" value="Unassembled WGS sequence"/>
</dbReference>
<dbReference type="AlphaFoldDB" id="A0AA37MY49"/>
<comment type="caution">
    <text evidence="2">The sequence shown here is derived from an EMBL/GenBank/DDBJ whole genome shotgun (WGS) entry which is preliminary data.</text>
</comment>
<name>A0AA37MY49_9FIRM</name>
<protein>
    <submittedName>
        <fullName evidence="2">Uncharacterized protein</fullName>
    </submittedName>
</protein>
<keyword evidence="3" id="KW-1185">Reference proteome</keyword>
<keyword evidence="1" id="KW-0472">Membrane</keyword>
<feature type="transmembrane region" description="Helical" evidence="1">
    <location>
        <begin position="48"/>
        <end position="67"/>
    </location>
</feature>
<organism evidence="2 3">
    <name type="scientific">Faecalibacterium gallinarum</name>
    <dbReference type="NCBI Taxonomy" id="2903556"/>
    <lineage>
        <taxon>Bacteria</taxon>
        <taxon>Bacillati</taxon>
        <taxon>Bacillota</taxon>
        <taxon>Clostridia</taxon>
        <taxon>Eubacteriales</taxon>
        <taxon>Oscillospiraceae</taxon>
        <taxon>Faecalibacterium</taxon>
    </lineage>
</organism>
<feature type="transmembrane region" description="Helical" evidence="1">
    <location>
        <begin position="12"/>
        <end position="36"/>
    </location>
</feature>
<proteinExistence type="predicted"/>